<evidence type="ECO:0000313" key="3">
    <source>
        <dbReference type="Proteomes" id="UP000679992"/>
    </source>
</evidence>
<gene>
    <name evidence="2" type="ORF">J42TS3_37500</name>
</gene>
<evidence type="ECO:0000313" key="2">
    <source>
        <dbReference type="EMBL" id="GIP54715.1"/>
    </source>
</evidence>
<dbReference type="Proteomes" id="UP000679992">
    <property type="component" value="Unassembled WGS sequence"/>
</dbReference>
<sequence length="129" mass="13713">MKKLSIAMLSLVFLFSFATSVFAATTGSVTSTRKDNAAKSITITGSGKYMKFTVTYSGGKGDGYGGDGVLIKKTGVDTGEEIAYFDVSYNNKTQSTDVWLDKNATYILQADVSIFAASDASVTASIKER</sequence>
<evidence type="ECO:0008006" key="4">
    <source>
        <dbReference type="Google" id="ProtNLM"/>
    </source>
</evidence>
<keyword evidence="1" id="KW-0732">Signal</keyword>
<name>A0ABQ4MH09_9BACL</name>
<reference evidence="2 3" key="1">
    <citation type="submission" date="2021-03" db="EMBL/GenBank/DDBJ databases">
        <title>Antimicrobial resistance genes in bacteria isolated from Japanese honey, and their potential for conferring macrolide and lincosamide resistance in the American foulbrood pathogen Paenibacillus larvae.</title>
        <authorList>
            <person name="Okamoto M."/>
            <person name="Kumagai M."/>
            <person name="Kanamori H."/>
            <person name="Takamatsu D."/>
        </authorList>
    </citation>
    <scope>NUCLEOTIDE SEQUENCE [LARGE SCALE GENOMIC DNA]</scope>
    <source>
        <strain evidence="2 3">J42TS3</strain>
    </source>
</reference>
<protein>
    <recommendedName>
        <fullName evidence="4">PLAT domain-containing protein</fullName>
    </recommendedName>
</protein>
<accession>A0ABQ4MH09</accession>
<feature type="chain" id="PRO_5046379005" description="PLAT domain-containing protein" evidence="1">
    <location>
        <begin position="24"/>
        <end position="129"/>
    </location>
</feature>
<dbReference type="RefSeq" id="WP_213655925.1">
    <property type="nucleotide sequence ID" value="NZ_BOSL01000013.1"/>
</dbReference>
<organism evidence="2 3">
    <name type="scientific">Paenibacillus vini</name>
    <dbReference type="NCBI Taxonomy" id="1476024"/>
    <lineage>
        <taxon>Bacteria</taxon>
        <taxon>Bacillati</taxon>
        <taxon>Bacillota</taxon>
        <taxon>Bacilli</taxon>
        <taxon>Bacillales</taxon>
        <taxon>Paenibacillaceae</taxon>
        <taxon>Paenibacillus</taxon>
    </lineage>
</organism>
<keyword evidence="3" id="KW-1185">Reference proteome</keyword>
<comment type="caution">
    <text evidence="2">The sequence shown here is derived from an EMBL/GenBank/DDBJ whole genome shotgun (WGS) entry which is preliminary data.</text>
</comment>
<evidence type="ECO:0000256" key="1">
    <source>
        <dbReference type="SAM" id="SignalP"/>
    </source>
</evidence>
<feature type="signal peptide" evidence="1">
    <location>
        <begin position="1"/>
        <end position="23"/>
    </location>
</feature>
<proteinExistence type="predicted"/>
<dbReference type="EMBL" id="BOSL01000013">
    <property type="protein sequence ID" value="GIP54715.1"/>
    <property type="molecule type" value="Genomic_DNA"/>
</dbReference>